<gene>
    <name evidence="2" type="ORF">SAMN04488552_2905</name>
</gene>
<sequence length="119" mass="13853">MELSKKEIVELFSNGKFDKTMDYLSEQIVWNIVGENTFEGKKAVMENCEQTAEYFNSVQTDFKTEELIETDNKVIIIGTAEIKRDGKRLNFISACDIYEFNEKNEIEIISSYCIPEKKE</sequence>
<dbReference type="RefSeq" id="WP_089663473.1">
    <property type="nucleotide sequence ID" value="NZ_LT629745.1"/>
</dbReference>
<evidence type="ECO:0000259" key="1">
    <source>
        <dbReference type="Pfam" id="PF12680"/>
    </source>
</evidence>
<dbReference type="InterPro" id="IPR037401">
    <property type="entry name" value="SnoaL-like"/>
</dbReference>
<evidence type="ECO:0000313" key="2">
    <source>
        <dbReference type="EMBL" id="SDS35419.1"/>
    </source>
</evidence>
<dbReference type="Gene3D" id="3.10.450.50">
    <property type="match status" value="1"/>
</dbReference>
<dbReference type="EMBL" id="LT629745">
    <property type="protein sequence ID" value="SDS35419.1"/>
    <property type="molecule type" value="Genomic_DNA"/>
</dbReference>
<keyword evidence="3" id="KW-1185">Reference proteome</keyword>
<dbReference type="SUPFAM" id="SSF54427">
    <property type="entry name" value="NTF2-like"/>
    <property type="match status" value="1"/>
</dbReference>
<protein>
    <submittedName>
        <fullName evidence="2">SnoaL-like domain-containing protein</fullName>
    </submittedName>
</protein>
<proteinExistence type="predicted"/>
<evidence type="ECO:0000313" key="3">
    <source>
        <dbReference type="Proteomes" id="UP000198858"/>
    </source>
</evidence>
<dbReference type="InterPro" id="IPR032710">
    <property type="entry name" value="NTF2-like_dom_sf"/>
</dbReference>
<accession>A0A1H1RKD1</accession>
<dbReference type="Pfam" id="PF12680">
    <property type="entry name" value="SnoaL_2"/>
    <property type="match status" value="1"/>
</dbReference>
<name>A0A1H1RKD1_9FLAO</name>
<reference evidence="2 3" key="1">
    <citation type="submission" date="2016-10" db="EMBL/GenBank/DDBJ databases">
        <authorList>
            <person name="Varghese N."/>
            <person name="Submissions S."/>
        </authorList>
    </citation>
    <scope>NUCLEOTIDE SEQUENCE [LARGE SCALE GENOMIC DNA]</scope>
    <source>
        <strain evidence="2 3">Mar_2010_102</strain>
    </source>
</reference>
<dbReference type="STRING" id="1250231.SAMN04488552_2905"/>
<dbReference type="AlphaFoldDB" id="A0A1H1RKD1"/>
<feature type="domain" description="SnoaL-like" evidence="1">
    <location>
        <begin position="8"/>
        <end position="102"/>
    </location>
</feature>
<organism evidence="2 3">
    <name type="scientific">Christiangramia echinicola</name>
    <dbReference type="NCBI Taxonomy" id="279359"/>
    <lineage>
        <taxon>Bacteria</taxon>
        <taxon>Pseudomonadati</taxon>
        <taxon>Bacteroidota</taxon>
        <taxon>Flavobacteriia</taxon>
        <taxon>Flavobacteriales</taxon>
        <taxon>Flavobacteriaceae</taxon>
        <taxon>Christiangramia</taxon>
    </lineage>
</organism>
<dbReference type="Proteomes" id="UP000198858">
    <property type="component" value="Chromosome I"/>
</dbReference>